<dbReference type="GO" id="GO:0005829">
    <property type="term" value="C:cytosol"/>
    <property type="evidence" value="ECO:0007669"/>
    <property type="project" value="TreeGrafter"/>
</dbReference>
<gene>
    <name evidence="8" type="primary">fmt</name>
    <name evidence="11" type="ordered locus">Cphy_2491</name>
</gene>
<evidence type="ECO:0000313" key="12">
    <source>
        <dbReference type="Proteomes" id="UP000000370"/>
    </source>
</evidence>
<dbReference type="STRING" id="357809.Cphy_2491"/>
<protein>
    <recommendedName>
        <fullName evidence="4 8">Methionyl-tRNA formyltransferase</fullName>
        <ecNumber evidence="3 8">2.1.2.9</ecNumber>
    </recommendedName>
</protein>
<dbReference type="HOGENOM" id="CLU_033347_1_1_9"/>
<dbReference type="AlphaFoldDB" id="A9KM98"/>
<dbReference type="Gene3D" id="3.10.25.10">
    <property type="entry name" value="Formyl transferase, C-terminal domain"/>
    <property type="match status" value="1"/>
</dbReference>
<evidence type="ECO:0000256" key="7">
    <source>
        <dbReference type="ARBA" id="ARBA00048558"/>
    </source>
</evidence>
<dbReference type="Pfam" id="PF02911">
    <property type="entry name" value="Formyl_trans_C"/>
    <property type="match status" value="1"/>
</dbReference>
<evidence type="ECO:0000256" key="6">
    <source>
        <dbReference type="ARBA" id="ARBA00022917"/>
    </source>
</evidence>
<dbReference type="KEGG" id="cpy:Cphy_2491"/>
<evidence type="ECO:0000256" key="2">
    <source>
        <dbReference type="ARBA" id="ARBA00010699"/>
    </source>
</evidence>
<evidence type="ECO:0000256" key="4">
    <source>
        <dbReference type="ARBA" id="ARBA00016014"/>
    </source>
</evidence>
<evidence type="ECO:0000259" key="9">
    <source>
        <dbReference type="Pfam" id="PF00551"/>
    </source>
</evidence>
<dbReference type="SUPFAM" id="SSF50486">
    <property type="entry name" value="FMT C-terminal domain-like"/>
    <property type="match status" value="1"/>
</dbReference>
<keyword evidence="6 8" id="KW-0648">Protein biosynthesis</keyword>
<evidence type="ECO:0000256" key="1">
    <source>
        <dbReference type="ARBA" id="ARBA00002606"/>
    </source>
</evidence>
<dbReference type="InterPro" id="IPR005794">
    <property type="entry name" value="Fmt"/>
</dbReference>
<dbReference type="GO" id="GO:0004479">
    <property type="term" value="F:methionyl-tRNA formyltransferase activity"/>
    <property type="evidence" value="ECO:0007669"/>
    <property type="project" value="UniProtKB-UniRule"/>
</dbReference>
<keyword evidence="12" id="KW-1185">Reference proteome</keyword>
<dbReference type="EC" id="2.1.2.9" evidence="3 8"/>
<dbReference type="InterPro" id="IPR041711">
    <property type="entry name" value="Met-tRNA-FMT_N"/>
</dbReference>
<evidence type="ECO:0000259" key="10">
    <source>
        <dbReference type="Pfam" id="PF02911"/>
    </source>
</evidence>
<accession>A9KM98</accession>
<dbReference type="InterPro" id="IPR011034">
    <property type="entry name" value="Formyl_transferase-like_C_sf"/>
</dbReference>
<comment type="function">
    <text evidence="1 8">Attaches a formyl group to the free amino group of methionyl-tRNA(fMet). The formyl group appears to play a dual role in the initiator identity of N-formylmethionyl-tRNA by promoting its recognition by IF2 and preventing the misappropriation of this tRNA by the elongation apparatus.</text>
</comment>
<dbReference type="InterPro" id="IPR036477">
    <property type="entry name" value="Formyl_transf_N_sf"/>
</dbReference>
<dbReference type="CDD" id="cd08704">
    <property type="entry name" value="Met_tRNA_FMT_C"/>
    <property type="match status" value="1"/>
</dbReference>
<dbReference type="CDD" id="cd08646">
    <property type="entry name" value="FMT_core_Met-tRNA-FMT_N"/>
    <property type="match status" value="1"/>
</dbReference>
<keyword evidence="5 8" id="KW-0808">Transferase</keyword>
<comment type="catalytic activity">
    <reaction evidence="7 8">
        <text>L-methionyl-tRNA(fMet) + (6R)-10-formyltetrahydrofolate = N-formyl-L-methionyl-tRNA(fMet) + (6S)-5,6,7,8-tetrahydrofolate + H(+)</text>
        <dbReference type="Rhea" id="RHEA:24380"/>
        <dbReference type="Rhea" id="RHEA-COMP:9952"/>
        <dbReference type="Rhea" id="RHEA-COMP:9953"/>
        <dbReference type="ChEBI" id="CHEBI:15378"/>
        <dbReference type="ChEBI" id="CHEBI:57453"/>
        <dbReference type="ChEBI" id="CHEBI:78530"/>
        <dbReference type="ChEBI" id="CHEBI:78844"/>
        <dbReference type="ChEBI" id="CHEBI:195366"/>
        <dbReference type="EC" id="2.1.2.9"/>
    </reaction>
</comment>
<evidence type="ECO:0000256" key="5">
    <source>
        <dbReference type="ARBA" id="ARBA00022679"/>
    </source>
</evidence>
<organism evidence="11 12">
    <name type="scientific">Lachnoclostridium phytofermentans (strain ATCC 700394 / DSM 18823 / ISDg)</name>
    <name type="common">Clostridium phytofermentans</name>
    <dbReference type="NCBI Taxonomy" id="357809"/>
    <lineage>
        <taxon>Bacteria</taxon>
        <taxon>Bacillati</taxon>
        <taxon>Bacillota</taxon>
        <taxon>Clostridia</taxon>
        <taxon>Lachnospirales</taxon>
        <taxon>Lachnospiraceae</taxon>
    </lineage>
</organism>
<evidence type="ECO:0000256" key="3">
    <source>
        <dbReference type="ARBA" id="ARBA00012261"/>
    </source>
</evidence>
<feature type="domain" description="Formyl transferase N-terminal" evidence="9">
    <location>
        <begin position="2"/>
        <end position="177"/>
    </location>
</feature>
<sequence>MKAVYMGTPEIAATILETLLSSDIEIIGVVTQPDKPKGRGKEMAFPPVKEVALKHQIPVYQPRRVKEPEFVEQLKALAPDIILVAAFGQILSKDILELPPFGCINVHASLLPKYRGSAPIQWVILNGEEKTGVTIMKMDVGCDTGDMILKKEIDITKEETGGSLHDKLAVIGGDALLEGIELIKNGTATYTKQDDSNSTYIKMLSKEMGKIDFSKDADSIERMIRGLNPWPSAYTYYKGKTLKLWSAEVSHDPDIIKDAEEAEFGSIVRVTKEAIFVKTGDKLLKINELQLEGKKKMLAGEFLRGYQINAGDILGINEN</sequence>
<dbReference type="InterPro" id="IPR044135">
    <property type="entry name" value="Met-tRNA-FMT_C"/>
</dbReference>
<dbReference type="InterPro" id="IPR002376">
    <property type="entry name" value="Formyl_transf_N"/>
</dbReference>
<dbReference type="RefSeq" id="WP_012200505.1">
    <property type="nucleotide sequence ID" value="NC_010001.1"/>
</dbReference>
<dbReference type="NCBIfam" id="TIGR00460">
    <property type="entry name" value="fmt"/>
    <property type="match status" value="1"/>
</dbReference>
<dbReference type="SUPFAM" id="SSF53328">
    <property type="entry name" value="Formyltransferase"/>
    <property type="match status" value="1"/>
</dbReference>
<comment type="similarity">
    <text evidence="2 8">Belongs to the Fmt family.</text>
</comment>
<dbReference type="Pfam" id="PF00551">
    <property type="entry name" value="Formyl_trans_N"/>
    <property type="match status" value="1"/>
</dbReference>
<dbReference type="InterPro" id="IPR005793">
    <property type="entry name" value="Formyl_trans_C"/>
</dbReference>
<dbReference type="PANTHER" id="PTHR11138:SF5">
    <property type="entry name" value="METHIONYL-TRNA FORMYLTRANSFERASE, MITOCHONDRIAL"/>
    <property type="match status" value="1"/>
</dbReference>
<name>A9KM98_LACP7</name>
<dbReference type="eggNOG" id="COG0223">
    <property type="taxonomic scope" value="Bacteria"/>
</dbReference>
<dbReference type="EMBL" id="CP000885">
    <property type="protein sequence ID" value="ABX42852.1"/>
    <property type="molecule type" value="Genomic_DNA"/>
</dbReference>
<dbReference type="Proteomes" id="UP000000370">
    <property type="component" value="Chromosome"/>
</dbReference>
<proteinExistence type="inferred from homology"/>
<feature type="binding site" evidence="8">
    <location>
        <begin position="109"/>
        <end position="112"/>
    </location>
    <ligand>
        <name>(6S)-5,6,7,8-tetrahydrofolate</name>
        <dbReference type="ChEBI" id="CHEBI:57453"/>
    </ligand>
</feature>
<dbReference type="OrthoDB" id="9802815at2"/>
<feature type="domain" description="Formyl transferase C-terminal" evidence="10">
    <location>
        <begin position="204"/>
        <end position="306"/>
    </location>
</feature>
<dbReference type="HAMAP" id="MF_00182">
    <property type="entry name" value="Formyl_trans"/>
    <property type="match status" value="1"/>
</dbReference>
<evidence type="ECO:0000256" key="8">
    <source>
        <dbReference type="HAMAP-Rule" id="MF_00182"/>
    </source>
</evidence>
<dbReference type="InterPro" id="IPR037022">
    <property type="entry name" value="Formyl_trans_C_sf"/>
</dbReference>
<evidence type="ECO:0000313" key="11">
    <source>
        <dbReference type="EMBL" id="ABX42852.1"/>
    </source>
</evidence>
<reference evidence="12" key="1">
    <citation type="submission" date="2007-11" db="EMBL/GenBank/DDBJ databases">
        <title>Complete genome sequence of Clostridium phytofermentans ISDg.</title>
        <authorList>
            <person name="Leschine S.B."/>
            <person name="Warnick T.A."/>
            <person name="Blanchard J.L."/>
            <person name="Schnell D.J."/>
            <person name="Petit E.L."/>
            <person name="LaTouf W.G."/>
            <person name="Copeland A."/>
            <person name="Lucas S."/>
            <person name="Lapidus A."/>
            <person name="Barry K."/>
            <person name="Glavina del Rio T."/>
            <person name="Dalin E."/>
            <person name="Tice H."/>
            <person name="Pitluck S."/>
            <person name="Kiss H."/>
            <person name="Brettin T."/>
            <person name="Bruce D."/>
            <person name="Detter J.C."/>
            <person name="Han C."/>
            <person name="Kuske C."/>
            <person name="Schmutz J."/>
            <person name="Larimer F."/>
            <person name="Land M."/>
            <person name="Hauser L."/>
            <person name="Kyrpides N."/>
            <person name="Kim E.A."/>
            <person name="Richardson P."/>
        </authorList>
    </citation>
    <scope>NUCLEOTIDE SEQUENCE [LARGE SCALE GENOMIC DNA]</scope>
    <source>
        <strain evidence="12">ATCC 700394 / DSM 18823 / ISDg</strain>
    </source>
</reference>
<dbReference type="Gene3D" id="3.40.50.170">
    <property type="entry name" value="Formyl transferase, N-terminal domain"/>
    <property type="match status" value="1"/>
</dbReference>
<dbReference type="PANTHER" id="PTHR11138">
    <property type="entry name" value="METHIONYL-TRNA FORMYLTRANSFERASE"/>
    <property type="match status" value="1"/>
</dbReference>